<accession>A0A4Q7DTI8</accession>
<comment type="caution">
    <text evidence="2">The sequence shown here is derived from an EMBL/GenBank/DDBJ whole genome shotgun (WGS) entry which is preliminary data.</text>
</comment>
<dbReference type="Pfam" id="PF14393">
    <property type="entry name" value="DUF4422"/>
    <property type="match status" value="1"/>
</dbReference>
<dbReference type="EMBL" id="SETJ01000074">
    <property type="protein sequence ID" value="RZM15733.1"/>
    <property type="molecule type" value="Genomic_DNA"/>
</dbReference>
<keyword evidence="2" id="KW-0808">Transferase</keyword>
<gene>
    <name evidence="2" type="ORF">LDELB18P1_1631</name>
</gene>
<sequence length="279" mass="32943">MTEDNKPFVKIIIAAHKKYQMPQDPMYLPVHVGAAGKLGKDGEPLDIGYVKDNTGQNISDKNSEFSELTGLYWAWKNVDAANLGLVHYRRHFSFRKKSSDPFENVLTSKEASRLLHQYKVIVPKKRNYVIETLYSHYAHTHYAEHLDITRKIIAQKYPDYVQDFDQVMEHREGYMFNMFIMRRDLVDAYCQWLFDILFELEKQIGPKTAKMDNFQKRLYGRVSEIAFNVWLRHEVRTGVLKASDIKEVRCIYMEPIDWGRKISSFIKAKFFGQKYDKSF</sequence>
<proteinExistence type="predicted"/>
<dbReference type="Proteomes" id="UP000292818">
    <property type="component" value="Unassembled WGS sequence"/>
</dbReference>
<evidence type="ECO:0000313" key="3">
    <source>
        <dbReference type="Proteomes" id="UP000292818"/>
    </source>
</evidence>
<feature type="domain" description="DUF4422" evidence="1">
    <location>
        <begin position="10"/>
        <end position="233"/>
    </location>
</feature>
<dbReference type="RefSeq" id="WP_130137706.1">
    <property type="nucleotide sequence ID" value="NZ_SETJ01000074.1"/>
</dbReference>
<evidence type="ECO:0000259" key="1">
    <source>
        <dbReference type="Pfam" id="PF14393"/>
    </source>
</evidence>
<organism evidence="2 3">
    <name type="scientific">Lactobacillus delbrueckii</name>
    <dbReference type="NCBI Taxonomy" id="1584"/>
    <lineage>
        <taxon>Bacteria</taxon>
        <taxon>Bacillati</taxon>
        <taxon>Bacillota</taxon>
        <taxon>Bacilli</taxon>
        <taxon>Lactobacillales</taxon>
        <taxon>Lactobacillaceae</taxon>
        <taxon>Lactobacillus</taxon>
    </lineage>
</organism>
<name>A0A4Q7DTI8_9LACO</name>
<dbReference type="AlphaFoldDB" id="A0A4Q7DTI8"/>
<dbReference type="GO" id="GO:0016740">
    <property type="term" value="F:transferase activity"/>
    <property type="evidence" value="ECO:0007669"/>
    <property type="project" value="UniProtKB-KW"/>
</dbReference>
<dbReference type="InterPro" id="IPR025536">
    <property type="entry name" value="DUF4422"/>
</dbReference>
<evidence type="ECO:0000313" key="2">
    <source>
        <dbReference type="EMBL" id="RZM15733.1"/>
    </source>
</evidence>
<protein>
    <submittedName>
        <fullName evidence="2">Glycosyl transferase</fullName>
    </submittedName>
</protein>
<reference evidence="2 3" key="1">
    <citation type="submission" date="2019-01" db="EMBL/GenBank/DDBJ databases">
        <title>Colonization of the human gut by bovine bacteria present in Parmesan cheese.</title>
        <authorList>
            <person name="Lugli G.A."/>
            <person name="Milani C."/>
        </authorList>
    </citation>
    <scope>NUCLEOTIDE SEQUENCE [LARGE SCALE GENOMIC DNA]</scope>
    <source>
        <strain evidence="2 3">LDELB18P1</strain>
    </source>
</reference>